<dbReference type="SUPFAM" id="SSF55961">
    <property type="entry name" value="Bet v1-like"/>
    <property type="match status" value="1"/>
</dbReference>
<keyword evidence="2" id="KW-1185">Reference proteome</keyword>
<reference evidence="2" key="1">
    <citation type="journal article" date="2019" name="Int. J. Syst. Evol. Microbiol.">
        <title>The Global Catalogue of Microorganisms (GCM) 10K type strain sequencing project: providing services to taxonomists for standard genome sequencing and annotation.</title>
        <authorList>
            <consortium name="The Broad Institute Genomics Platform"/>
            <consortium name="The Broad Institute Genome Sequencing Center for Infectious Disease"/>
            <person name="Wu L."/>
            <person name="Ma J."/>
        </authorList>
    </citation>
    <scope>NUCLEOTIDE SEQUENCE [LARGE SCALE GENOMIC DNA]</scope>
    <source>
        <strain evidence="2">KCTC 52640</strain>
    </source>
</reference>
<dbReference type="EMBL" id="JBHRSS010000003">
    <property type="protein sequence ID" value="MFC3103783.1"/>
    <property type="molecule type" value="Genomic_DNA"/>
</dbReference>
<dbReference type="Proteomes" id="UP001595462">
    <property type="component" value="Unassembled WGS sequence"/>
</dbReference>
<gene>
    <name evidence="1" type="ORF">ACFOSU_07755</name>
</gene>
<dbReference type="InterPro" id="IPR023393">
    <property type="entry name" value="START-like_dom_sf"/>
</dbReference>
<accession>A0ABV7EPJ7</accession>
<name>A0ABV7EPJ7_9GAMM</name>
<evidence type="ECO:0000313" key="1">
    <source>
        <dbReference type="EMBL" id="MFC3103783.1"/>
    </source>
</evidence>
<organism evidence="1 2">
    <name type="scientific">Salinisphaera aquimarina</name>
    <dbReference type="NCBI Taxonomy" id="2094031"/>
    <lineage>
        <taxon>Bacteria</taxon>
        <taxon>Pseudomonadati</taxon>
        <taxon>Pseudomonadota</taxon>
        <taxon>Gammaproteobacteria</taxon>
        <taxon>Salinisphaerales</taxon>
        <taxon>Salinisphaeraceae</taxon>
        <taxon>Salinisphaera</taxon>
    </lineage>
</organism>
<dbReference type="RefSeq" id="WP_380688141.1">
    <property type="nucleotide sequence ID" value="NZ_JBHRSS010000003.1"/>
</dbReference>
<proteinExistence type="predicted"/>
<protein>
    <submittedName>
        <fullName evidence="1">SRPBCC family protein</fullName>
    </submittedName>
</protein>
<sequence length="135" mass="15264">MQDTTETRTLSVSINRDLAEAYAFLSVPENFPKWASGLGELRRVDDAWIVQTPDGPVEVCFSQRNDFGVLDHWVCPAPDTTIYIPMRVVRNGSGCELIFTLFRLPGMSDEKFAADAEWVMRDLHAVRDILETKDA</sequence>
<comment type="caution">
    <text evidence="1">The sequence shown here is derived from an EMBL/GenBank/DDBJ whole genome shotgun (WGS) entry which is preliminary data.</text>
</comment>
<evidence type="ECO:0000313" key="2">
    <source>
        <dbReference type="Proteomes" id="UP001595462"/>
    </source>
</evidence>
<dbReference type="Gene3D" id="3.30.530.20">
    <property type="match status" value="1"/>
</dbReference>